<comment type="caution">
    <text evidence="4">The sequence shown here is derived from an EMBL/GenBank/DDBJ whole genome shotgun (WGS) entry which is preliminary data.</text>
</comment>
<keyword evidence="2" id="KW-1133">Transmembrane helix</keyword>
<feature type="transmembrane region" description="Helical" evidence="2">
    <location>
        <begin position="40"/>
        <end position="59"/>
    </location>
</feature>
<dbReference type="AlphaFoldDB" id="A0A327ZKF1"/>
<dbReference type="InterPro" id="IPR008613">
    <property type="entry name" value="Excalibur_Ca-bd_domain"/>
</dbReference>
<dbReference type="EMBL" id="QLMJ01000001">
    <property type="protein sequence ID" value="RAK43143.1"/>
    <property type="molecule type" value="Genomic_DNA"/>
</dbReference>
<feature type="compositionally biased region" description="Acidic residues" evidence="1">
    <location>
        <begin position="157"/>
        <end position="167"/>
    </location>
</feature>
<feature type="compositionally biased region" description="Low complexity" evidence="1">
    <location>
        <begin position="126"/>
        <end position="137"/>
    </location>
</feature>
<feature type="compositionally biased region" description="Low complexity" evidence="1">
    <location>
        <begin position="70"/>
        <end position="108"/>
    </location>
</feature>
<name>A0A327ZKF1_9ACTN</name>
<evidence type="ECO:0000313" key="4">
    <source>
        <dbReference type="EMBL" id="RAK43143.1"/>
    </source>
</evidence>
<organism evidence="4 5">
    <name type="scientific">Actinoplanes lutulentus</name>
    <dbReference type="NCBI Taxonomy" id="1287878"/>
    <lineage>
        <taxon>Bacteria</taxon>
        <taxon>Bacillati</taxon>
        <taxon>Actinomycetota</taxon>
        <taxon>Actinomycetes</taxon>
        <taxon>Micromonosporales</taxon>
        <taxon>Micromonosporaceae</taxon>
        <taxon>Actinoplanes</taxon>
    </lineage>
</organism>
<feature type="domain" description="Excalibur calcium-binding" evidence="3">
    <location>
        <begin position="172"/>
        <end position="209"/>
    </location>
</feature>
<feature type="region of interest" description="Disordered" evidence="1">
    <location>
        <begin position="63"/>
        <end position="210"/>
    </location>
</feature>
<sequence>MVMSRQYHAVNLPPPQDPWGGQQTPPTDKPPSKWKPWHKTTLGIIGLLLFCVCGVAIFAPSPQSGRTNDPAEAPAAQQLAQAPAKTETAPAKTDATPAKTAAAQPETESTQAETGEPTTKAPPPSKTTTKATATKAPSPKPTTKKPSPKPTTKAPAEEEEEDEEQDSGTDPRFRTCGAANDAGYGPYYEGTDPEYDWYQDRDNDGIVCEQ</sequence>
<keyword evidence="2" id="KW-0812">Transmembrane</keyword>
<proteinExistence type="predicted"/>
<dbReference type="SMART" id="SM00894">
    <property type="entry name" value="Excalibur"/>
    <property type="match status" value="1"/>
</dbReference>
<evidence type="ECO:0000313" key="5">
    <source>
        <dbReference type="Proteomes" id="UP000249341"/>
    </source>
</evidence>
<keyword evidence="5" id="KW-1185">Reference proteome</keyword>
<keyword evidence="2" id="KW-0472">Membrane</keyword>
<reference evidence="4 5" key="1">
    <citation type="submission" date="2018-06" db="EMBL/GenBank/DDBJ databases">
        <title>Genomic Encyclopedia of Type Strains, Phase III (KMG-III): the genomes of soil and plant-associated and newly described type strains.</title>
        <authorList>
            <person name="Whitman W."/>
        </authorList>
    </citation>
    <scope>NUCLEOTIDE SEQUENCE [LARGE SCALE GENOMIC DNA]</scope>
    <source>
        <strain evidence="4 5">CGMCC 4.7090</strain>
    </source>
</reference>
<protein>
    <submittedName>
        <fullName evidence="4">Excalibur calcium-binding domain-containing protein</fullName>
    </submittedName>
</protein>
<evidence type="ECO:0000256" key="1">
    <source>
        <dbReference type="SAM" id="MobiDB-lite"/>
    </source>
</evidence>
<accession>A0A327ZKF1</accession>
<evidence type="ECO:0000256" key="2">
    <source>
        <dbReference type="SAM" id="Phobius"/>
    </source>
</evidence>
<gene>
    <name evidence="4" type="ORF">B0I29_101273</name>
</gene>
<evidence type="ECO:0000259" key="3">
    <source>
        <dbReference type="SMART" id="SM00894"/>
    </source>
</evidence>
<dbReference type="Pfam" id="PF05901">
    <property type="entry name" value="Excalibur"/>
    <property type="match status" value="1"/>
</dbReference>
<feature type="region of interest" description="Disordered" evidence="1">
    <location>
        <begin position="1"/>
        <end position="35"/>
    </location>
</feature>
<dbReference type="Proteomes" id="UP000249341">
    <property type="component" value="Unassembled WGS sequence"/>
</dbReference>